<feature type="compositionally biased region" description="Pro residues" evidence="1">
    <location>
        <begin position="1"/>
        <end position="17"/>
    </location>
</feature>
<protein>
    <submittedName>
        <fullName evidence="3">DUF4244 domain-containing protein</fullName>
    </submittedName>
</protein>
<evidence type="ECO:0000313" key="3">
    <source>
        <dbReference type="EMBL" id="MCO1654199.1"/>
    </source>
</evidence>
<keyword evidence="2" id="KW-0472">Membrane</keyword>
<dbReference type="Pfam" id="PF14029">
    <property type="entry name" value="DUF4244"/>
    <property type="match status" value="1"/>
</dbReference>
<keyword evidence="4" id="KW-1185">Reference proteome</keyword>
<dbReference type="RefSeq" id="WP_308215918.1">
    <property type="nucleotide sequence ID" value="NZ_JAGSOV010000009.1"/>
</dbReference>
<evidence type="ECO:0000256" key="1">
    <source>
        <dbReference type="SAM" id="MobiDB-lite"/>
    </source>
</evidence>
<sequence length="84" mass="8859">MSPQPAVPGPTPPPVPRPTHLRLVPPPRRRRRWLGGDDGMSTVEYAIGTIAAAAFAALLYAVISGDTVLAALTDLVQRSLTAAF</sequence>
<accession>A0ABT0ZU16</accession>
<organism evidence="3 4">
    <name type="scientific">Pseudonocardia humida</name>
    <dbReference type="NCBI Taxonomy" id="2800819"/>
    <lineage>
        <taxon>Bacteria</taxon>
        <taxon>Bacillati</taxon>
        <taxon>Actinomycetota</taxon>
        <taxon>Actinomycetes</taxon>
        <taxon>Pseudonocardiales</taxon>
        <taxon>Pseudonocardiaceae</taxon>
        <taxon>Pseudonocardia</taxon>
    </lineage>
</organism>
<feature type="region of interest" description="Disordered" evidence="1">
    <location>
        <begin position="1"/>
        <end position="35"/>
    </location>
</feature>
<evidence type="ECO:0000256" key="2">
    <source>
        <dbReference type="SAM" id="Phobius"/>
    </source>
</evidence>
<gene>
    <name evidence="3" type="ORF">KDL28_03940</name>
</gene>
<proteinExistence type="predicted"/>
<reference evidence="3" key="1">
    <citation type="submission" date="2021-04" db="EMBL/GenBank/DDBJ databases">
        <title>Pseudonocardia sp. nov., isolated from sandy soil of mangrove forest.</title>
        <authorList>
            <person name="Zan Z."/>
            <person name="Huang R."/>
            <person name="Liu W."/>
        </authorList>
    </citation>
    <scope>NUCLEOTIDE SEQUENCE</scope>
    <source>
        <strain evidence="3">S2-4</strain>
    </source>
</reference>
<keyword evidence="2" id="KW-0812">Transmembrane</keyword>
<dbReference type="EMBL" id="JAGSOV010000009">
    <property type="protein sequence ID" value="MCO1654199.1"/>
    <property type="molecule type" value="Genomic_DNA"/>
</dbReference>
<evidence type="ECO:0000313" key="4">
    <source>
        <dbReference type="Proteomes" id="UP001165283"/>
    </source>
</evidence>
<dbReference type="Proteomes" id="UP001165283">
    <property type="component" value="Unassembled WGS sequence"/>
</dbReference>
<feature type="transmembrane region" description="Helical" evidence="2">
    <location>
        <begin position="45"/>
        <end position="63"/>
    </location>
</feature>
<dbReference type="InterPro" id="IPR025338">
    <property type="entry name" value="DUF4244"/>
</dbReference>
<comment type="caution">
    <text evidence="3">The sequence shown here is derived from an EMBL/GenBank/DDBJ whole genome shotgun (WGS) entry which is preliminary data.</text>
</comment>
<name>A0ABT0ZU16_9PSEU</name>
<keyword evidence="2" id="KW-1133">Transmembrane helix</keyword>